<keyword evidence="5" id="KW-0770">Synapse</keyword>
<evidence type="ECO:0000313" key="9">
    <source>
        <dbReference type="RefSeq" id="XP_034262864.1"/>
    </source>
</evidence>
<evidence type="ECO:0000313" key="8">
    <source>
        <dbReference type="Proteomes" id="UP001652622"/>
    </source>
</evidence>
<dbReference type="InterPro" id="IPR008849">
    <property type="entry name" value="Synaphin"/>
</dbReference>
<dbReference type="AlphaFoldDB" id="A0A6P9B041"/>
<dbReference type="GO" id="GO:0019905">
    <property type="term" value="F:syntaxin binding"/>
    <property type="evidence" value="ECO:0007669"/>
    <property type="project" value="InterPro"/>
</dbReference>
<gene>
    <name evidence="9" type="primary">LOC117658863</name>
</gene>
<accession>A0A6P9B041</accession>
<evidence type="ECO:0000256" key="4">
    <source>
        <dbReference type="ARBA" id="ARBA00022775"/>
    </source>
</evidence>
<dbReference type="GO" id="GO:0043195">
    <property type="term" value="C:terminal bouton"/>
    <property type="evidence" value="ECO:0007669"/>
    <property type="project" value="TreeGrafter"/>
</dbReference>
<evidence type="ECO:0000256" key="6">
    <source>
        <dbReference type="ARBA" id="ARBA00034103"/>
    </source>
</evidence>
<reference evidence="9" key="1">
    <citation type="submission" date="2025-08" db="UniProtKB">
        <authorList>
            <consortium name="RefSeq"/>
        </authorList>
    </citation>
    <scope>IDENTIFICATION</scope>
    <source>
        <tissue evidence="9">Blood</tissue>
    </source>
</reference>
<dbReference type="GO" id="GO:0046928">
    <property type="term" value="P:regulation of neurotransmitter secretion"/>
    <property type="evidence" value="ECO:0007669"/>
    <property type="project" value="TreeGrafter"/>
</dbReference>
<evidence type="ECO:0000256" key="1">
    <source>
        <dbReference type="ARBA" id="ARBA00005396"/>
    </source>
</evidence>
<dbReference type="GeneID" id="117658863"/>
<comment type="function">
    <text evidence="7">Positively regulates a late step in synaptic vesicle exocytosis.</text>
</comment>
<dbReference type="RefSeq" id="XP_034262864.1">
    <property type="nucleotide sequence ID" value="XM_034406973.2"/>
</dbReference>
<keyword evidence="2" id="KW-0813">Transport</keyword>
<dbReference type="GO" id="GO:0031201">
    <property type="term" value="C:SNARE complex"/>
    <property type="evidence" value="ECO:0007669"/>
    <property type="project" value="TreeGrafter"/>
</dbReference>
<comment type="subcellular location">
    <subcellularLocation>
        <location evidence="6">Synapse</location>
    </subcellularLocation>
</comment>
<organism evidence="8 9">
    <name type="scientific">Pantherophis guttatus</name>
    <name type="common">Corn snake</name>
    <name type="synonym">Elaphe guttata</name>
    <dbReference type="NCBI Taxonomy" id="94885"/>
    <lineage>
        <taxon>Eukaryota</taxon>
        <taxon>Metazoa</taxon>
        <taxon>Chordata</taxon>
        <taxon>Craniata</taxon>
        <taxon>Vertebrata</taxon>
        <taxon>Euteleostomi</taxon>
        <taxon>Lepidosauria</taxon>
        <taxon>Squamata</taxon>
        <taxon>Bifurcata</taxon>
        <taxon>Unidentata</taxon>
        <taxon>Episquamata</taxon>
        <taxon>Toxicofera</taxon>
        <taxon>Serpentes</taxon>
        <taxon>Colubroidea</taxon>
        <taxon>Colubridae</taxon>
        <taxon>Colubrinae</taxon>
        <taxon>Pantherophis</taxon>
    </lineage>
</organism>
<dbReference type="KEGG" id="pgut:117658863"/>
<dbReference type="Proteomes" id="UP001652622">
    <property type="component" value="Unplaced"/>
</dbReference>
<evidence type="ECO:0000256" key="2">
    <source>
        <dbReference type="ARBA" id="ARBA00022448"/>
    </source>
</evidence>
<name>A0A6P9B041_PANGU</name>
<dbReference type="Pfam" id="PF05835">
    <property type="entry name" value="Synaphin"/>
    <property type="match status" value="1"/>
</dbReference>
<dbReference type="PANTHER" id="PTHR16705">
    <property type="entry name" value="COMPLEXIN"/>
    <property type="match status" value="1"/>
</dbReference>
<evidence type="ECO:0000256" key="7">
    <source>
        <dbReference type="ARBA" id="ARBA00037297"/>
    </source>
</evidence>
<keyword evidence="8" id="KW-1185">Reference proteome</keyword>
<keyword evidence="4" id="KW-0532">Neurotransmitter transport</keyword>
<comment type="similarity">
    <text evidence="1">Belongs to the complexin/synaphin family.</text>
</comment>
<protein>
    <submittedName>
        <fullName evidence="9">Complexin-3-like isoform X1</fullName>
    </submittedName>
</protein>
<dbReference type="InParanoid" id="A0A6P9B041"/>
<keyword evidence="3" id="KW-0268">Exocytosis</keyword>
<evidence type="ECO:0000256" key="5">
    <source>
        <dbReference type="ARBA" id="ARBA00023018"/>
    </source>
</evidence>
<sequence>MENENIGWDVGFCSVSDGGRKCFWVRLFTKLLFRCFSVPGAKQPPLLHSAPVLTMRSGFGDAVKELLCGFSTDSAKDKDMGVQRSHSWEPVKMQVHPRQKAERDAAFARQKAQRASLRAHLREKYNLPKNPADEKQLEAVGVKRQLPRDLLSIVQPNAANLPSFGGIDFDSLQTTLQSPAQAFPRPAQCRIM</sequence>
<dbReference type="PANTHER" id="PTHR16705:SF4">
    <property type="entry name" value="COMPLEXIN"/>
    <property type="match status" value="1"/>
</dbReference>
<dbReference type="GO" id="GO:0016079">
    <property type="term" value="P:synaptic vesicle exocytosis"/>
    <property type="evidence" value="ECO:0007669"/>
    <property type="project" value="TreeGrafter"/>
</dbReference>
<dbReference type="OMA" id="NENIGWD"/>
<dbReference type="CDD" id="cd22809">
    <property type="entry name" value="Complexin_NTD_CPLX_III_IV"/>
    <property type="match status" value="1"/>
</dbReference>
<proteinExistence type="inferred from homology"/>
<evidence type="ECO:0000256" key="3">
    <source>
        <dbReference type="ARBA" id="ARBA00022483"/>
    </source>
</evidence>